<comment type="subcellular location">
    <subcellularLocation>
        <location evidence="1">Membrane</location>
        <topology evidence="1">Multi-pass membrane protein</topology>
    </subcellularLocation>
</comment>
<dbReference type="PROSITE" id="PS50893">
    <property type="entry name" value="ABC_TRANSPORTER_2"/>
    <property type="match status" value="2"/>
</dbReference>
<feature type="transmembrane region" description="Helical" evidence="10">
    <location>
        <begin position="311"/>
        <end position="332"/>
    </location>
</feature>
<evidence type="ECO:0000256" key="4">
    <source>
        <dbReference type="ARBA" id="ARBA00022692"/>
    </source>
</evidence>
<dbReference type="GO" id="GO:0016887">
    <property type="term" value="F:ATP hydrolysis activity"/>
    <property type="evidence" value="ECO:0007669"/>
    <property type="project" value="InterPro"/>
</dbReference>
<evidence type="ECO:0000256" key="1">
    <source>
        <dbReference type="ARBA" id="ARBA00004141"/>
    </source>
</evidence>
<dbReference type="Pfam" id="PF00005">
    <property type="entry name" value="ABC_tran"/>
    <property type="match status" value="2"/>
</dbReference>
<keyword evidence="14" id="KW-1185">Reference proteome</keyword>
<dbReference type="Gene3D" id="1.20.1560.10">
    <property type="entry name" value="ABC transporter type 1, transmembrane domain"/>
    <property type="match status" value="2"/>
</dbReference>
<name>A0A2R5GN95_9STRA</name>
<feature type="compositionally biased region" description="Basic and acidic residues" evidence="9">
    <location>
        <begin position="1398"/>
        <end position="1407"/>
    </location>
</feature>
<comment type="caution">
    <text evidence="13">The sequence shown here is derived from an EMBL/GenBank/DDBJ whole genome shotgun (WGS) entry which is preliminary data.</text>
</comment>
<proteinExistence type="inferred from homology"/>
<keyword evidence="5" id="KW-0547">Nucleotide-binding</keyword>
<feature type="transmembrane region" description="Helical" evidence="10">
    <location>
        <begin position="935"/>
        <end position="956"/>
    </location>
</feature>
<dbReference type="InterPro" id="IPR044746">
    <property type="entry name" value="ABCC_6TM_D1"/>
</dbReference>
<dbReference type="InterPro" id="IPR017871">
    <property type="entry name" value="ABC_transporter-like_CS"/>
</dbReference>
<feature type="transmembrane region" description="Helical" evidence="10">
    <location>
        <begin position="204"/>
        <end position="223"/>
    </location>
</feature>
<evidence type="ECO:0000259" key="11">
    <source>
        <dbReference type="PROSITE" id="PS50893"/>
    </source>
</evidence>
<evidence type="ECO:0000256" key="3">
    <source>
        <dbReference type="ARBA" id="ARBA00022448"/>
    </source>
</evidence>
<dbReference type="GO" id="GO:0140359">
    <property type="term" value="F:ABC-type transporter activity"/>
    <property type="evidence" value="ECO:0007669"/>
    <property type="project" value="InterPro"/>
</dbReference>
<evidence type="ECO:0000256" key="6">
    <source>
        <dbReference type="ARBA" id="ARBA00022840"/>
    </source>
</evidence>
<dbReference type="GO" id="GO:0005524">
    <property type="term" value="F:ATP binding"/>
    <property type="evidence" value="ECO:0007669"/>
    <property type="project" value="UniProtKB-KW"/>
</dbReference>
<dbReference type="SMART" id="SM00382">
    <property type="entry name" value="AAA"/>
    <property type="match status" value="2"/>
</dbReference>
<feature type="transmembrane region" description="Helical" evidence="10">
    <location>
        <begin position="962"/>
        <end position="981"/>
    </location>
</feature>
<dbReference type="PROSITE" id="PS50929">
    <property type="entry name" value="ABC_TM1F"/>
    <property type="match status" value="2"/>
</dbReference>
<evidence type="ECO:0000256" key="8">
    <source>
        <dbReference type="ARBA" id="ARBA00023136"/>
    </source>
</evidence>
<dbReference type="FunFam" id="1.20.1560.10:FF:000063">
    <property type="entry name" value="Multidrug resistance protein ABC transporter"/>
    <property type="match status" value="1"/>
</dbReference>
<feature type="domain" description="ABC transporter" evidence="11">
    <location>
        <begin position="500"/>
        <end position="728"/>
    </location>
</feature>
<feature type="transmembrane region" description="Helical" evidence="10">
    <location>
        <begin position="1051"/>
        <end position="1068"/>
    </location>
</feature>
<feature type="region of interest" description="Disordered" evidence="9">
    <location>
        <begin position="1387"/>
        <end position="1407"/>
    </location>
</feature>
<dbReference type="PANTHER" id="PTHR24223:SF456">
    <property type="entry name" value="MULTIDRUG RESISTANCE-ASSOCIATED PROTEIN LETHAL(2)03659"/>
    <property type="match status" value="1"/>
</dbReference>
<feature type="domain" description="ABC transporter" evidence="11">
    <location>
        <begin position="1143"/>
        <end position="1382"/>
    </location>
</feature>
<dbReference type="CDD" id="cd03250">
    <property type="entry name" value="ABCC_MRP_domain1"/>
    <property type="match status" value="1"/>
</dbReference>
<protein>
    <submittedName>
        <fullName evidence="13">ABC transporter, putative</fullName>
    </submittedName>
</protein>
<keyword evidence="4 10" id="KW-0812">Transmembrane</keyword>
<evidence type="ECO:0000256" key="9">
    <source>
        <dbReference type="SAM" id="MobiDB-lite"/>
    </source>
</evidence>
<evidence type="ECO:0000313" key="13">
    <source>
        <dbReference type="EMBL" id="GBG31208.1"/>
    </source>
</evidence>
<evidence type="ECO:0000256" key="5">
    <source>
        <dbReference type="ARBA" id="ARBA00022741"/>
    </source>
</evidence>
<gene>
    <name evidence="13" type="ORF">FCC1311_074292</name>
</gene>
<comment type="similarity">
    <text evidence="2">Belongs to the ABC transporter superfamily. ABCC family. Conjugate transporter (TC 3.A.1.208) subfamily.</text>
</comment>
<accession>A0A2R5GN95</accession>
<keyword evidence="3" id="KW-0813">Transport</keyword>
<reference evidence="13 14" key="1">
    <citation type="submission" date="2017-12" db="EMBL/GenBank/DDBJ databases">
        <title>Sequencing, de novo assembly and annotation of complete genome of a new Thraustochytrid species, strain FCC1311.</title>
        <authorList>
            <person name="Sedici K."/>
            <person name="Godart F."/>
            <person name="Aiese Cigliano R."/>
            <person name="Sanseverino W."/>
            <person name="Barakat M."/>
            <person name="Ortet P."/>
            <person name="Marechal E."/>
            <person name="Cagnac O."/>
            <person name="Amato A."/>
        </authorList>
    </citation>
    <scope>NUCLEOTIDE SEQUENCE [LARGE SCALE GENOMIC DNA]</scope>
</reference>
<feature type="compositionally biased region" description="Acidic residues" evidence="9">
    <location>
        <begin position="22"/>
        <end position="33"/>
    </location>
</feature>
<dbReference type="CDD" id="cd03244">
    <property type="entry name" value="ABCC_MRP_domain2"/>
    <property type="match status" value="1"/>
</dbReference>
<feature type="transmembrane region" description="Helical" evidence="10">
    <location>
        <begin position="818"/>
        <end position="840"/>
    </location>
</feature>
<evidence type="ECO:0000256" key="2">
    <source>
        <dbReference type="ARBA" id="ARBA00009726"/>
    </source>
</evidence>
<feature type="transmembrane region" description="Helical" evidence="10">
    <location>
        <begin position="860"/>
        <end position="890"/>
    </location>
</feature>
<evidence type="ECO:0000313" key="14">
    <source>
        <dbReference type="Proteomes" id="UP000241890"/>
    </source>
</evidence>
<dbReference type="InterPro" id="IPR003593">
    <property type="entry name" value="AAA+_ATPase"/>
</dbReference>
<dbReference type="FunFam" id="1.20.1560.10:FF:000006">
    <property type="entry name" value="ATP-binding cassette, sub-family C (CFTR/MRP), member 9"/>
    <property type="match status" value="1"/>
</dbReference>
<keyword evidence="7 10" id="KW-1133">Transmembrane helix</keyword>
<dbReference type="CDD" id="cd18579">
    <property type="entry name" value="ABC_6TM_ABCC_D1"/>
    <property type="match status" value="1"/>
</dbReference>
<dbReference type="InterPro" id="IPR003439">
    <property type="entry name" value="ABC_transporter-like_ATP-bd"/>
</dbReference>
<dbReference type="InterPro" id="IPR027417">
    <property type="entry name" value="P-loop_NTPase"/>
</dbReference>
<dbReference type="FunFam" id="3.40.50.300:FF:000997">
    <property type="entry name" value="Multidrug resistance-associated protein 1"/>
    <property type="match status" value="1"/>
</dbReference>
<dbReference type="EMBL" id="BEYU01000092">
    <property type="protein sequence ID" value="GBG31208.1"/>
    <property type="molecule type" value="Genomic_DNA"/>
</dbReference>
<feature type="transmembrane region" description="Helical" evidence="10">
    <location>
        <begin position="386"/>
        <end position="406"/>
    </location>
</feature>
<dbReference type="InterPro" id="IPR050173">
    <property type="entry name" value="ABC_transporter_C-like"/>
</dbReference>
<feature type="transmembrane region" description="Helical" evidence="10">
    <location>
        <begin position="172"/>
        <end position="192"/>
    </location>
</feature>
<feature type="compositionally biased region" description="Basic and acidic residues" evidence="9">
    <location>
        <begin position="744"/>
        <end position="756"/>
    </location>
</feature>
<feature type="domain" description="ABC transmembrane type-1" evidence="12">
    <location>
        <begin position="826"/>
        <end position="1106"/>
    </location>
</feature>
<organism evidence="13 14">
    <name type="scientific">Hondaea fermentalgiana</name>
    <dbReference type="NCBI Taxonomy" id="2315210"/>
    <lineage>
        <taxon>Eukaryota</taxon>
        <taxon>Sar</taxon>
        <taxon>Stramenopiles</taxon>
        <taxon>Bigyra</taxon>
        <taxon>Labyrinthulomycetes</taxon>
        <taxon>Thraustochytrida</taxon>
        <taxon>Thraustochytriidae</taxon>
        <taxon>Hondaea</taxon>
    </lineage>
</organism>
<dbReference type="SUPFAM" id="SSF90123">
    <property type="entry name" value="ABC transporter transmembrane region"/>
    <property type="match status" value="2"/>
</dbReference>
<dbReference type="InParanoid" id="A0A2R5GN95"/>
<keyword evidence="6" id="KW-0067">ATP-binding</keyword>
<dbReference type="Gene3D" id="3.40.50.300">
    <property type="entry name" value="P-loop containing nucleotide triphosphate hydrolases"/>
    <property type="match status" value="2"/>
</dbReference>
<feature type="transmembrane region" description="Helical" evidence="10">
    <location>
        <begin position="279"/>
        <end position="305"/>
    </location>
</feature>
<sequence length="1407" mass="154942">MGRKASQLEVAPAAIPGIGDSPEADPEHDDGEGEEIDLEANFDSANEAQMRKLTSVAKDTLGPRRSAEEGAGIISRLFFLWTASIFSVAARKRREQGLELEEDDIWELPHNDETSVVSEKFDSAWARKRAKLRPEHDTAEDGLNEREAKRLLRGGLWAMASWPIKVGGIFKFFNTSVQFLNPIILNAVLSFIQDLGTSDQMPLWQGYLLAATLAAAMATKTILENAYFFNVWKAGWRIRSALTTEVYRKSLRLSASSRQSMTMGEIVNLMQLDSTKLELFVATGLHVLWDSAYQIIGYLALLYYYIGWPAFVGLGVLLVAIPIQVVVYGRLLQVNKKIVKFMDGRVKLTNEILQGMLGIKMAAWELKYMDYVNEFRVKEIRMLRSVMFIAAFSVAYMMAVPAFTGLAAISTYAVRVDGAVDAATLFTALNIVSQLRFSIMMLPQALSALAQAQVSFRRIAKYLALEEIAAAPAAAPAASPVDHTFAEDDEDEHGPGRPAIEVQEGVFFWKHPGLGEHADRPALRGINLEIDQGKLTAVVGPVGSGKSSLVAAILGEMHCQVGEVHLSGSVAYAAQSAWIFNASVRANILFGEAYDEERYRRVLRACQLNHDLDVLPDGDQTIIGERGINLSGGQKQRVNVARVAYSRHDIVILDDPLSALDPEVARRLFQDCIIGLLADRTRVLVTNQLNVLPSCDKIVVLDSAEDSAGHIVEQGRYSALVSSGLNFAKLMNEYNGGAGDDENSDHVRARTNSDRTNEEEDDTNDDGVMDPMERALSSMNGGENHEGLQDNKGGELMQEEERNAGAVSFAQYRNYIRAGGGLCLFALLILGSLLGQLMNVGNSLWVSIWSEDTSYENRSLTFYLVGYAVVAFLLAIFSYIRSILVFYLALRASRQLHKDLLSSIMHAPMQFFDTTPIGRVLNRFSKDLYLADSQLPMSISFFLMMTFSVLASLATVGASTPLFFAAIPFLLIIYLAVMQRYRPVARDMKRLESISRSPMYAHFSETLGGLSTIRAFNFAARFVHENETKVDHNLKFWYTLKSCERWLSVRLEMLGASITLLAGVFAIYSASQGALSAGIAGLSLSFAMTATTLLTNTVRSFTELETGMNCVERILHYSSKIDQEASFTSTNPPPPEWPSRGEVNISNLSARYRKETPLVLNGVDLHIPGGSRVGIVGRTGAGKSSFLSALLRLIEPEKEDPEDPGPISIDGVDVSKIGLHELRSKISIVPQSPVLFSGTVRSNLDPFESYSDNQVWSALEKCAMSGTVREMGGLDAVVAEYGENFSQGERQLLCLVRSVLSQARILLLDEATSSVDFATDTAIQSTIRDSFNNATIITIAHRLATVIENDFILVLGNGSVLEYDDPATLLEDPSSELSSMVAELGASTAAQLRRRAREARDRRNQRQ</sequence>
<dbReference type="GO" id="GO:0016020">
    <property type="term" value="C:membrane"/>
    <property type="evidence" value="ECO:0007669"/>
    <property type="project" value="UniProtKB-SubCell"/>
</dbReference>
<dbReference type="FunFam" id="3.40.50.300:FF:000163">
    <property type="entry name" value="Multidrug resistance-associated protein member 4"/>
    <property type="match status" value="1"/>
</dbReference>
<feature type="compositionally biased region" description="Acidic residues" evidence="9">
    <location>
        <begin position="757"/>
        <end position="768"/>
    </location>
</feature>
<keyword evidence="8 10" id="KW-0472">Membrane</keyword>
<dbReference type="PANTHER" id="PTHR24223">
    <property type="entry name" value="ATP-BINDING CASSETTE SUB-FAMILY C"/>
    <property type="match status" value="1"/>
</dbReference>
<evidence type="ECO:0000256" key="7">
    <source>
        <dbReference type="ARBA" id="ARBA00022989"/>
    </source>
</evidence>
<dbReference type="InterPro" id="IPR044726">
    <property type="entry name" value="ABCC_6TM_D2"/>
</dbReference>
<feature type="domain" description="ABC transmembrane type-1" evidence="12">
    <location>
        <begin position="166"/>
        <end position="451"/>
    </location>
</feature>
<dbReference type="InterPro" id="IPR011527">
    <property type="entry name" value="ABC1_TM_dom"/>
</dbReference>
<dbReference type="Pfam" id="PF00664">
    <property type="entry name" value="ABC_membrane"/>
    <property type="match status" value="2"/>
</dbReference>
<feature type="region of interest" description="Disordered" evidence="9">
    <location>
        <begin position="736"/>
        <end position="787"/>
    </location>
</feature>
<dbReference type="PROSITE" id="PS00211">
    <property type="entry name" value="ABC_TRANSPORTER_1"/>
    <property type="match status" value="2"/>
</dbReference>
<feature type="transmembrane region" description="Helical" evidence="10">
    <location>
        <begin position="1074"/>
        <end position="1094"/>
    </location>
</feature>
<feature type="transmembrane region" description="Helical" evidence="10">
    <location>
        <begin position="412"/>
        <end position="432"/>
    </location>
</feature>
<dbReference type="CDD" id="cd18580">
    <property type="entry name" value="ABC_6TM_ABCC_D2"/>
    <property type="match status" value="1"/>
</dbReference>
<dbReference type="InterPro" id="IPR036640">
    <property type="entry name" value="ABC1_TM_sf"/>
</dbReference>
<dbReference type="OrthoDB" id="6500128at2759"/>
<dbReference type="Proteomes" id="UP000241890">
    <property type="component" value="Unassembled WGS sequence"/>
</dbReference>
<feature type="region of interest" description="Disordered" evidence="9">
    <location>
        <begin position="1"/>
        <end position="33"/>
    </location>
</feature>
<evidence type="ECO:0000256" key="10">
    <source>
        <dbReference type="SAM" id="Phobius"/>
    </source>
</evidence>
<evidence type="ECO:0000259" key="12">
    <source>
        <dbReference type="PROSITE" id="PS50929"/>
    </source>
</evidence>
<dbReference type="FunCoup" id="A0A2R5GN95">
    <property type="interactions" value="2"/>
</dbReference>
<dbReference type="SUPFAM" id="SSF52540">
    <property type="entry name" value="P-loop containing nucleoside triphosphate hydrolases"/>
    <property type="match status" value="2"/>
</dbReference>